<evidence type="ECO:0000313" key="13">
    <source>
        <dbReference type="Proteomes" id="UP001157109"/>
    </source>
</evidence>
<evidence type="ECO:0000256" key="4">
    <source>
        <dbReference type="ARBA" id="ARBA00022475"/>
    </source>
</evidence>
<name>A0ABQ6HQM0_9MICO</name>
<keyword evidence="6 10" id="KW-1133">Transmembrane helix</keyword>
<accession>A0ABQ6HQM0</accession>
<dbReference type="Proteomes" id="UP001157109">
    <property type="component" value="Unassembled WGS sequence"/>
</dbReference>
<evidence type="ECO:0000256" key="10">
    <source>
        <dbReference type="SAM" id="Phobius"/>
    </source>
</evidence>
<keyword evidence="2" id="KW-0813">Transport</keyword>
<dbReference type="InterPro" id="IPR038770">
    <property type="entry name" value="Na+/solute_symporter_sf"/>
</dbReference>
<dbReference type="RefSeq" id="WP_284284658.1">
    <property type="nucleotide sequence ID" value="NZ_BSUJ01000001.1"/>
</dbReference>
<dbReference type="EMBL" id="BSUJ01000001">
    <property type="protein sequence ID" value="GMA20652.1"/>
    <property type="molecule type" value="Genomic_DNA"/>
</dbReference>
<evidence type="ECO:0000259" key="11">
    <source>
        <dbReference type="Pfam" id="PF00999"/>
    </source>
</evidence>
<proteinExistence type="predicted"/>
<evidence type="ECO:0000313" key="12">
    <source>
        <dbReference type="EMBL" id="GMA20652.1"/>
    </source>
</evidence>
<reference evidence="13" key="1">
    <citation type="journal article" date="2019" name="Int. J. Syst. Evol. Microbiol.">
        <title>The Global Catalogue of Microorganisms (GCM) 10K type strain sequencing project: providing services to taxonomists for standard genome sequencing and annotation.</title>
        <authorList>
            <consortium name="The Broad Institute Genomics Platform"/>
            <consortium name="The Broad Institute Genome Sequencing Center for Infectious Disease"/>
            <person name="Wu L."/>
            <person name="Ma J."/>
        </authorList>
    </citation>
    <scope>NUCLEOTIDE SEQUENCE [LARGE SCALE GENOMIC DNA]</scope>
    <source>
        <strain evidence="13">NBRC 105830</strain>
    </source>
</reference>
<gene>
    <name evidence="12" type="ORF">GCM10025862_26730</name>
</gene>
<evidence type="ECO:0000256" key="3">
    <source>
        <dbReference type="ARBA" id="ARBA00022449"/>
    </source>
</evidence>
<evidence type="ECO:0000256" key="9">
    <source>
        <dbReference type="SAM" id="MobiDB-lite"/>
    </source>
</evidence>
<keyword evidence="13" id="KW-1185">Reference proteome</keyword>
<feature type="domain" description="Cation/H+ exchanger transmembrane" evidence="11">
    <location>
        <begin position="23"/>
        <end position="147"/>
    </location>
</feature>
<evidence type="ECO:0000256" key="5">
    <source>
        <dbReference type="ARBA" id="ARBA00022692"/>
    </source>
</evidence>
<keyword evidence="7" id="KW-0406">Ion transport</keyword>
<feature type="region of interest" description="Disordered" evidence="9">
    <location>
        <begin position="151"/>
        <end position="170"/>
    </location>
</feature>
<protein>
    <recommendedName>
        <fullName evidence="11">Cation/H+ exchanger transmembrane domain-containing protein</fullName>
    </recommendedName>
</protein>
<feature type="transmembrane region" description="Helical" evidence="10">
    <location>
        <begin position="64"/>
        <end position="85"/>
    </location>
</feature>
<sequence length="170" mass="17082">MGGGGAFGIDDLSIALLLGGLVLLLSVVAVRVSVRSGLPSLLLYLAIGLALGVGGLGIPFDNDLLTQVLGYTALVLILAEGGLTTSWPAIKPSVRPAALLSTVGVVVSIAVTGTATHLLLDLGWEQSFLVGAILSSTDAAAVFSVLRTVPSRGASPACSRPNPASTTPPW</sequence>
<keyword evidence="3" id="KW-0050">Antiport</keyword>
<evidence type="ECO:0000256" key="2">
    <source>
        <dbReference type="ARBA" id="ARBA00022448"/>
    </source>
</evidence>
<evidence type="ECO:0000256" key="8">
    <source>
        <dbReference type="ARBA" id="ARBA00023136"/>
    </source>
</evidence>
<dbReference type="Pfam" id="PF00999">
    <property type="entry name" value="Na_H_Exchanger"/>
    <property type="match status" value="1"/>
</dbReference>
<comment type="caution">
    <text evidence="12">The sequence shown here is derived from an EMBL/GenBank/DDBJ whole genome shotgun (WGS) entry which is preliminary data.</text>
</comment>
<feature type="transmembrane region" description="Helical" evidence="10">
    <location>
        <begin position="97"/>
        <end position="120"/>
    </location>
</feature>
<evidence type="ECO:0000256" key="1">
    <source>
        <dbReference type="ARBA" id="ARBA00004651"/>
    </source>
</evidence>
<keyword evidence="4" id="KW-1003">Cell membrane</keyword>
<organism evidence="12 13">
    <name type="scientific">Arsenicicoccus piscis</name>
    <dbReference type="NCBI Taxonomy" id="673954"/>
    <lineage>
        <taxon>Bacteria</taxon>
        <taxon>Bacillati</taxon>
        <taxon>Actinomycetota</taxon>
        <taxon>Actinomycetes</taxon>
        <taxon>Micrococcales</taxon>
        <taxon>Intrasporangiaceae</taxon>
        <taxon>Arsenicicoccus</taxon>
    </lineage>
</organism>
<dbReference type="Gene3D" id="1.20.1530.20">
    <property type="match status" value="1"/>
</dbReference>
<feature type="transmembrane region" description="Helical" evidence="10">
    <location>
        <begin position="41"/>
        <end position="58"/>
    </location>
</feature>
<feature type="transmembrane region" description="Helical" evidence="10">
    <location>
        <begin position="12"/>
        <end position="34"/>
    </location>
</feature>
<evidence type="ECO:0000256" key="6">
    <source>
        <dbReference type="ARBA" id="ARBA00022989"/>
    </source>
</evidence>
<comment type="subcellular location">
    <subcellularLocation>
        <location evidence="1">Cell membrane</location>
        <topology evidence="1">Multi-pass membrane protein</topology>
    </subcellularLocation>
</comment>
<dbReference type="InterPro" id="IPR006153">
    <property type="entry name" value="Cation/H_exchanger_TM"/>
</dbReference>
<keyword evidence="8 10" id="KW-0472">Membrane</keyword>
<dbReference type="PANTHER" id="PTHR32507">
    <property type="entry name" value="NA(+)/H(+) ANTIPORTER 1"/>
    <property type="match status" value="1"/>
</dbReference>
<dbReference type="PANTHER" id="PTHR32507:SF7">
    <property type="entry name" value="K(+)_H(+) ANTIPORTER NHAP2"/>
    <property type="match status" value="1"/>
</dbReference>
<keyword evidence="5 10" id="KW-0812">Transmembrane</keyword>
<evidence type="ECO:0000256" key="7">
    <source>
        <dbReference type="ARBA" id="ARBA00023065"/>
    </source>
</evidence>